<dbReference type="PROSITE" id="PS01066">
    <property type="entry name" value="UPP_SYNTHASE"/>
    <property type="match status" value="1"/>
</dbReference>
<feature type="binding site" evidence="2">
    <location>
        <position position="35"/>
    </location>
    <ligand>
        <name>Mg(2+)</name>
        <dbReference type="ChEBI" id="CHEBI:18420"/>
    </ligand>
</feature>
<comment type="function">
    <text evidence="2">Catalyzes the condensation of isopentenyl diphosphate (IPP) with allylic pyrophosphates generating different type of terpenoids.</text>
</comment>
<name>A0ABR8PQJ3_9CLOT</name>
<dbReference type="CDD" id="cd00475">
    <property type="entry name" value="Cis_IPPS"/>
    <property type="match status" value="1"/>
</dbReference>
<dbReference type="InterPro" id="IPR001441">
    <property type="entry name" value="UPP_synth-like"/>
</dbReference>
<dbReference type="Pfam" id="PF01255">
    <property type="entry name" value="Prenyltransf"/>
    <property type="match status" value="1"/>
</dbReference>
<comment type="cofactor">
    <cofactor evidence="2">
        <name>Mg(2+)</name>
        <dbReference type="ChEBI" id="CHEBI:18420"/>
    </cofactor>
    <text evidence="2">Binds 2 magnesium ions per subunit.</text>
</comment>
<protein>
    <recommendedName>
        <fullName evidence="2">Isoprenyl transferase</fullName>
        <ecNumber evidence="2">2.5.1.-</ecNumber>
    </recommendedName>
</protein>
<feature type="binding site" evidence="2">
    <location>
        <position position="86"/>
    </location>
    <ligand>
        <name>substrate</name>
    </ligand>
</feature>
<dbReference type="NCBIfam" id="NF011405">
    <property type="entry name" value="PRK14830.1"/>
    <property type="match status" value="1"/>
</dbReference>
<dbReference type="SUPFAM" id="SSF64005">
    <property type="entry name" value="Undecaprenyl diphosphate synthase"/>
    <property type="match status" value="1"/>
</dbReference>
<comment type="caution">
    <text evidence="3">The sequence shown here is derived from an EMBL/GenBank/DDBJ whole genome shotgun (WGS) entry which is preliminary data.</text>
</comment>
<comment type="similarity">
    <text evidence="2">Belongs to the UPP synthase family.</text>
</comment>
<dbReference type="EC" id="2.5.1.-" evidence="2"/>
<dbReference type="GO" id="GO:0016740">
    <property type="term" value="F:transferase activity"/>
    <property type="evidence" value="ECO:0007669"/>
    <property type="project" value="UniProtKB-KW"/>
</dbReference>
<dbReference type="EMBL" id="JACSRA010000004">
    <property type="protein sequence ID" value="MBD7910444.1"/>
    <property type="molecule type" value="Genomic_DNA"/>
</dbReference>
<keyword evidence="1 2" id="KW-0808">Transferase</keyword>
<feature type="binding site" evidence="2">
    <location>
        <position position="48"/>
    </location>
    <ligand>
        <name>substrate</name>
    </ligand>
</feature>
<dbReference type="HAMAP" id="MF_01139">
    <property type="entry name" value="ISPT"/>
    <property type="match status" value="1"/>
</dbReference>
<evidence type="ECO:0000313" key="4">
    <source>
        <dbReference type="Proteomes" id="UP000627781"/>
    </source>
</evidence>
<comment type="subunit">
    <text evidence="2">Homodimer.</text>
</comment>
<dbReference type="NCBIfam" id="TIGR00055">
    <property type="entry name" value="uppS"/>
    <property type="match status" value="1"/>
</dbReference>
<feature type="active site" description="Proton acceptor" evidence="2">
    <location>
        <position position="83"/>
    </location>
</feature>
<feature type="binding site" evidence="2">
    <location>
        <position position="40"/>
    </location>
    <ligand>
        <name>substrate</name>
    </ligand>
</feature>
<dbReference type="InterPro" id="IPR018520">
    <property type="entry name" value="UPP_synth-like_CS"/>
</dbReference>
<keyword evidence="2" id="KW-0460">Magnesium</keyword>
<dbReference type="RefSeq" id="WP_191767737.1">
    <property type="nucleotide sequence ID" value="NZ_JACSRA010000004.1"/>
</dbReference>
<keyword evidence="2" id="KW-0479">Metal-binding</keyword>
<accession>A0ABR8PQJ3</accession>
<feature type="binding site" evidence="2">
    <location>
        <begin position="209"/>
        <end position="211"/>
    </location>
    <ligand>
        <name>substrate</name>
    </ligand>
</feature>
<reference evidence="3 4" key="1">
    <citation type="submission" date="2020-08" db="EMBL/GenBank/DDBJ databases">
        <title>A Genomic Blueprint of the Chicken Gut Microbiome.</title>
        <authorList>
            <person name="Gilroy R."/>
            <person name="Ravi A."/>
            <person name="Getino M."/>
            <person name="Pursley I."/>
            <person name="Horton D.L."/>
            <person name="Alikhan N.-F."/>
            <person name="Baker D."/>
            <person name="Gharbi K."/>
            <person name="Hall N."/>
            <person name="Watson M."/>
            <person name="Adriaenssens E.M."/>
            <person name="Foster-Nyarko E."/>
            <person name="Jarju S."/>
            <person name="Secka A."/>
            <person name="Antonio M."/>
            <person name="Oren A."/>
            <person name="Chaudhuri R."/>
            <person name="La Ragione R.M."/>
            <person name="Hildebrand F."/>
            <person name="Pallen M.J."/>
        </authorList>
    </citation>
    <scope>NUCLEOTIDE SEQUENCE [LARGE SCALE GENOMIC DNA]</scope>
    <source>
        <strain evidence="3 4">Sa3CVN1</strain>
    </source>
</reference>
<evidence type="ECO:0000256" key="1">
    <source>
        <dbReference type="ARBA" id="ARBA00022679"/>
    </source>
</evidence>
<proteinExistence type="inferred from homology"/>
<feature type="binding site" evidence="2">
    <location>
        <position position="84"/>
    </location>
    <ligand>
        <name>substrate</name>
    </ligand>
</feature>
<feature type="active site" evidence="2">
    <location>
        <position position="35"/>
    </location>
</feature>
<dbReference type="Gene3D" id="3.40.1180.10">
    <property type="entry name" value="Decaprenyl diphosphate synthase-like"/>
    <property type="match status" value="1"/>
</dbReference>
<gene>
    <name evidence="3" type="ORF">H9661_03635</name>
</gene>
<feature type="binding site" evidence="2">
    <location>
        <position position="203"/>
    </location>
    <ligand>
        <name>substrate</name>
    </ligand>
</feature>
<feature type="binding site" evidence="2">
    <location>
        <position position="52"/>
    </location>
    <ligand>
        <name>substrate</name>
    </ligand>
</feature>
<keyword evidence="4" id="KW-1185">Reference proteome</keyword>
<dbReference type="Proteomes" id="UP000627781">
    <property type="component" value="Unassembled WGS sequence"/>
</dbReference>
<feature type="binding site" evidence="2">
    <location>
        <begin position="80"/>
        <end position="82"/>
    </location>
    <ligand>
        <name>substrate</name>
    </ligand>
</feature>
<organism evidence="3 4">
    <name type="scientific">Clostridium cibarium</name>
    <dbReference type="NCBI Taxonomy" id="2762247"/>
    <lineage>
        <taxon>Bacteria</taxon>
        <taxon>Bacillati</taxon>
        <taxon>Bacillota</taxon>
        <taxon>Clostridia</taxon>
        <taxon>Eubacteriales</taxon>
        <taxon>Clostridiaceae</taxon>
        <taxon>Clostridium</taxon>
    </lineage>
</organism>
<dbReference type="PANTHER" id="PTHR10291:SF0">
    <property type="entry name" value="DEHYDRODOLICHYL DIPHOSPHATE SYNTHASE 2"/>
    <property type="match status" value="1"/>
</dbReference>
<dbReference type="PANTHER" id="PTHR10291">
    <property type="entry name" value="DEHYDRODOLICHYL DIPHOSPHATE SYNTHASE FAMILY MEMBER"/>
    <property type="match status" value="1"/>
</dbReference>
<sequence length="256" mass="29698">MLNFFKSDRKVNSHDNNRIEIDMNRIPEHIAIIMDGNGRWAKAKNLPRAMGHKAGVETIRRVIKEGDKLGVKYMTFYAFSTENWKRPKEEVSALMKLLVQYLRQEIGELDANGVLINVLGDLSRLPRECIDEIKRAKERTKNNTGIVMNFALNYGGRDEIIRATKEVAAAVEKGEIAIDDIDGRTIEKYLYTANMPDPDIIIRPSGEQRLSNFLLWQCAYSEFWYSNINWPDFTEKDLRMAIYDFQNRDRRFGGIK</sequence>
<evidence type="ECO:0000313" key="3">
    <source>
        <dbReference type="EMBL" id="MBD7910444.1"/>
    </source>
</evidence>
<evidence type="ECO:0000256" key="2">
    <source>
        <dbReference type="HAMAP-Rule" id="MF_01139"/>
    </source>
</evidence>
<feature type="binding site" evidence="2">
    <location>
        <position position="222"/>
    </location>
    <ligand>
        <name>Mg(2+)</name>
        <dbReference type="ChEBI" id="CHEBI:18420"/>
    </ligand>
</feature>
<dbReference type="InterPro" id="IPR036424">
    <property type="entry name" value="UPP_synth-like_sf"/>
</dbReference>
<feature type="binding site" evidence="2">
    <location>
        <begin position="36"/>
        <end position="39"/>
    </location>
    <ligand>
        <name>substrate</name>
    </ligand>
</feature>